<evidence type="ECO:0000259" key="24">
    <source>
        <dbReference type="Pfam" id="PF03372"/>
    </source>
</evidence>
<keyword evidence="8" id="KW-0433">Leucine-rich repeat</keyword>
<evidence type="ECO:0000256" key="19">
    <source>
        <dbReference type="ARBA" id="ARBA00023475"/>
    </source>
</evidence>
<dbReference type="CDD" id="cd09097">
    <property type="entry name" value="Deadenylase_CCR4"/>
    <property type="match status" value="1"/>
</dbReference>
<dbReference type="Gene3D" id="3.80.10.10">
    <property type="entry name" value="Ribonuclease Inhibitor"/>
    <property type="match status" value="1"/>
</dbReference>
<keyword evidence="10" id="KW-0479">Metal-binding</keyword>
<dbReference type="Pfam" id="PF13855">
    <property type="entry name" value="LRR_8"/>
    <property type="match status" value="1"/>
</dbReference>
<evidence type="ECO:0000256" key="16">
    <source>
        <dbReference type="ARBA" id="ARBA00023015"/>
    </source>
</evidence>
<evidence type="ECO:0000313" key="26">
    <source>
        <dbReference type="Proteomes" id="UP000780801"/>
    </source>
</evidence>
<keyword evidence="12" id="KW-0378">Hydrolase</keyword>
<evidence type="ECO:0000256" key="18">
    <source>
        <dbReference type="ARBA" id="ARBA00023242"/>
    </source>
</evidence>
<comment type="cofactor">
    <cofactor evidence="2">
        <name>Mg(2+)</name>
        <dbReference type="ChEBI" id="CHEBI:18420"/>
    </cofactor>
</comment>
<dbReference type="InterPro" id="IPR003591">
    <property type="entry name" value="Leu-rich_rpt_typical-subtyp"/>
</dbReference>
<feature type="region of interest" description="Disordered" evidence="23">
    <location>
        <begin position="171"/>
        <end position="201"/>
    </location>
</feature>
<dbReference type="GO" id="GO:0003723">
    <property type="term" value="F:RNA binding"/>
    <property type="evidence" value="ECO:0007669"/>
    <property type="project" value="UniProtKB-KW"/>
</dbReference>
<dbReference type="InterPro" id="IPR036691">
    <property type="entry name" value="Endo/exonu/phosph_ase_sf"/>
</dbReference>
<name>A0A9P6FXM6_9FUNG</name>
<keyword evidence="18" id="KW-0539">Nucleus</keyword>
<dbReference type="PANTHER" id="PTHR12121:SF100">
    <property type="entry name" value="POLY(A)-SPECIFIC RIBONUCLEASE"/>
    <property type="match status" value="1"/>
</dbReference>
<feature type="domain" description="Endonuclease/exonuclease/phosphatase" evidence="24">
    <location>
        <begin position="367"/>
        <end position="678"/>
    </location>
</feature>
<gene>
    <name evidence="25" type="primary">CCR4_2</name>
    <name evidence="25" type="ORF">BGW38_010983</name>
</gene>
<evidence type="ECO:0000256" key="4">
    <source>
        <dbReference type="ARBA" id="ARBA00004496"/>
    </source>
</evidence>
<organism evidence="25 26">
    <name type="scientific">Lunasporangiospora selenospora</name>
    <dbReference type="NCBI Taxonomy" id="979761"/>
    <lineage>
        <taxon>Eukaryota</taxon>
        <taxon>Fungi</taxon>
        <taxon>Fungi incertae sedis</taxon>
        <taxon>Mucoromycota</taxon>
        <taxon>Mortierellomycotina</taxon>
        <taxon>Mortierellomycetes</taxon>
        <taxon>Mortierellales</taxon>
        <taxon>Mortierellaceae</taxon>
        <taxon>Lunasporangiospora</taxon>
    </lineage>
</organism>
<dbReference type="EMBL" id="JAABOA010000991">
    <property type="protein sequence ID" value="KAF9582606.1"/>
    <property type="molecule type" value="Genomic_DNA"/>
</dbReference>
<dbReference type="InterPro" id="IPR032675">
    <property type="entry name" value="LRR_dom_sf"/>
</dbReference>
<comment type="catalytic activity">
    <reaction evidence="1">
        <text>Exonucleolytic cleavage of poly(A) to 5'-AMP.</text>
        <dbReference type="EC" id="3.1.13.4"/>
    </reaction>
</comment>
<dbReference type="SUPFAM" id="SSF56219">
    <property type="entry name" value="DNase I-like"/>
    <property type="match status" value="1"/>
</dbReference>
<evidence type="ECO:0000256" key="5">
    <source>
        <dbReference type="ARBA" id="ARBA00010774"/>
    </source>
</evidence>
<evidence type="ECO:0000256" key="23">
    <source>
        <dbReference type="SAM" id="MobiDB-lite"/>
    </source>
</evidence>
<evidence type="ECO:0000256" key="14">
    <source>
        <dbReference type="ARBA" id="ARBA00022842"/>
    </source>
</evidence>
<keyword evidence="26" id="KW-1185">Reference proteome</keyword>
<evidence type="ECO:0000256" key="1">
    <source>
        <dbReference type="ARBA" id="ARBA00001663"/>
    </source>
</evidence>
<dbReference type="InterPro" id="IPR005135">
    <property type="entry name" value="Endo/exonuclease/phosphatase"/>
</dbReference>
<reference evidence="25" key="1">
    <citation type="journal article" date="2020" name="Fungal Divers.">
        <title>Resolving the Mortierellaceae phylogeny through synthesis of multi-gene phylogenetics and phylogenomics.</title>
        <authorList>
            <person name="Vandepol N."/>
            <person name="Liber J."/>
            <person name="Desiro A."/>
            <person name="Na H."/>
            <person name="Kennedy M."/>
            <person name="Barry K."/>
            <person name="Grigoriev I.V."/>
            <person name="Miller A.N."/>
            <person name="O'Donnell K."/>
            <person name="Stajich J.E."/>
            <person name="Bonito G."/>
        </authorList>
    </citation>
    <scope>NUCLEOTIDE SEQUENCE</scope>
    <source>
        <strain evidence="25">KOD1015</strain>
    </source>
</reference>
<comment type="subcellular location">
    <subcellularLocation>
        <location evidence="4">Cytoplasm</location>
    </subcellularLocation>
    <subcellularLocation>
        <location evidence="3">Nucleus</location>
    </subcellularLocation>
</comment>
<dbReference type="EC" id="3.1.13.4" evidence="6"/>
<evidence type="ECO:0000256" key="9">
    <source>
        <dbReference type="ARBA" id="ARBA00022722"/>
    </source>
</evidence>
<evidence type="ECO:0000256" key="8">
    <source>
        <dbReference type="ARBA" id="ARBA00022614"/>
    </source>
</evidence>
<evidence type="ECO:0000256" key="15">
    <source>
        <dbReference type="ARBA" id="ARBA00022884"/>
    </source>
</evidence>
<feature type="non-terminal residue" evidence="25">
    <location>
        <position position="1"/>
    </location>
</feature>
<dbReference type="Proteomes" id="UP000780801">
    <property type="component" value="Unassembled WGS sequence"/>
</dbReference>
<evidence type="ECO:0000256" key="2">
    <source>
        <dbReference type="ARBA" id="ARBA00001946"/>
    </source>
</evidence>
<feature type="compositionally biased region" description="Polar residues" evidence="23">
    <location>
        <begin position="174"/>
        <end position="188"/>
    </location>
</feature>
<keyword evidence="15" id="KW-0694">RNA-binding</keyword>
<evidence type="ECO:0000256" key="12">
    <source>
        <dbReference type="ARBA" id="ARBA00022801"/>
    </source>
</evidence>
<keyword evidence="14" id="KW-0460">Magnesium</keyword>
<evidence type="ECO:0000256" key="13">
    <source>
        <dbReference type="ARBA" id="ARBA00022839"/>
    </source>
</evidence>
<proteinExistence type="inferred from homology"/>
<dbReference type="GO" id="GO:0004535">
    <property type="term" value="F:poly(A)-specific ribonuclease activity"/>
    <property type="evidence" value="ECO:0007669"/>
    <property type="project" value="UniProtKB-EC"/>
</dbReference>
<keyword evidence="7" id="KW-0963">Cytoplasm</keyword>
<dbReference type="InterPro" id="IPR001611">
    <property type="entry name" value="Leu-rich_rpt"/>
</dbReference>
<protein>
    <recommendedName>
        <fullName evidence="19">CCR4-Not complex 3'-5'-exoribonuclease subunit Ccr4</fullName>
        <ecNumber evidence="6">3.1.13.4</ecNumber>
    </recommendedName>
    <alternativeName>
        <fullName evidence="20">Carbon catabolite repressor protein 4</fullName>
    </alternativeName>
    <alternativeName>
        <fullName evidence="21">Cytoplasmic deadenylase</fullName>
    </alternativeName>
    <alternativeName>
        <fullName evidence="22">Glucose-repressible alcohol dehydrogenase transcriptional effector</fullName>
    </alternativeName>
</protein>
<dbReference type="SUPFAM" id="SSF52058">
    <property type="entry name" value="L domain-like"/>
    <property type="match status" value="1"/>
</dbReference>
<evidence type="ECO:0000256" key="7">
    <source>
        <dbReference type="ARBA" id="ARBA00022490"/>
    </source>
</evidence>
<feature type="compositionally biased region" description="Polar residues" evidence="23">
    <location>
        <begin position="111"/>
        <end position="126"/>
    </location>
</feature>
<keyword evidence="11" id="KW-0677">Repeat</keyword>
<evidence type="ECO:0000256" key="20">
    <source>
        <dbReference type="ARBA" id="ARBA00030493"/>
    </source>
</evidence>
<sequence>MTEQHYNPILYQSLSNGPNGVYSPAQSSPAQLVGAPNSSGYHIGHGMAMYNGGVPRYPVQMGLAQKFQQQQQQHQQQQQQVQQQQAQQQQQQHQSLTHQHLQQHSHHQAQIRQQSGLSSPATIPASLTPQLGAATTHYQQQVHYANVTRQSAAPHYRARAAAAVARSSGMSSAVTITDPNNPSKTATVNGEGADKTGATASTTSAQQWTVLDLGGMGLKNISRELFQYTFLTTLYINHNNLHHLSPEISHLTNLTILDVSGNKLTAIPPELGMLTSLKELYMADNGLMTLPFELGTLYQLEILALEGNPLNESLKNLLYQDGTGAVINYLRENCPVPMPPPEREWITLEDNDSTTTPGQDTFTLFCYNILAENYATAQMYGYTPSWALAWEYRKELILQEVLAYSADIVCLQEVELGQYEDYFREQMKQQADYESVFWPKSRAKTMHEKDRRNVDGCATFFKASKFTLIEKHLVEFNHVALQRPDFRKTEDIFNRVMTKDQISVITLLEHKDTKNKVIVANAHIYWDPAFKDVAMLMDELDRLSAQWTQLPGSGGTIGNSTSGKLPTLICGDFNSVSSSGVYEFLTKGAVAQGHDDFGDHAYGTYTSEGLAHKMTLKSAYSHVEELSFTNYTPTFEAVIDHIFYSSNYLNVLGLLGGVEKEYMSRVVGFPNAHFPSDHIPILSEFKFRSQGPTKSAVAPNFGSTGGATGSG</sequence>
<keyword evidence="9" id="KW-0540">Nuclease</keyword>
<evidence type="ECO:0000256" key="11">
    <source>
        <dbReference type="ARBA" id="ARBA00022737"/>
    </source>
</evidence>
<keyword evidence="17" id="KW-0804">Transcription</keyword>
<evidence type="ECO:0000256" key="3">
    <source>
        <dbReference type="ARBA" id="ARBA00004123"/>
    </source>
</evidence>
<feature type="compositionally biased region" description="Low complexity" evidence="23">
    <location>
        <begin position="89"/>
        <end position="100"/>
    </location>
</feature>
<dbReference type="Gene3D" id="3.60.10.10">
    <property type="entry name" value="Endonuclease/exonuclease/phosphatase"/>
    <property type="match status" value="1"/>
</dbReference>
<evidence type="ECO:0000313" key="25">
    <source>
        <dbReference type="EMBL" id="KAF9582606.1"/>
    </source>
</evidence>
<dbReference type="PROSITE" id="PS51450">
    <property type="entry name" value="LRR"/>
    <property type="match status" value="1"/>
</dbReference>
<dbReference type="AlphaFoldDB" id="A0A9P6FXM6"/>
<dbReference type="GO" id="GO:0005634">
    <property type="term" value="C:nucleus"/>
    <property type="evidence" value="ECO:0007669"/>
    <property type="project" value="UniProtKB-SubCell"/>
</dbReference>
<evidence type="ECO:0000256" key="6">
    <source>
        <dbReference type="ARBA" id="ARBA00012161"/>
    </source>
</evidence>
<evidence type="ECO:0000256" key="17">
    <source>
        <dbReference type="ARBA" id="ARBA00023163"/>
    </source>
</evidence>
<evidence type="ECO:0000256" key="21">
    <source>
        <dbReference type="ARBA" id="ARBA00031469"/>
    </source>
</evidence>
<dbReference type="GO" id="GO:0005737">
    <property type="term" value="C:cytoplasm"/>
    <property type="evidence" value="ECO:0007669"/>
    <property type="project" value="UniProtKB-SubCell"/>
</dbReference>
<dbReference type="InterPro" id="IPR050410">
    <property type="entry name" value="CCR4/nocturin_mRNA_transcr"/>
</dbReference>
<comment type="caution">
    <text evidence="25">The sequence shown here is derived from an EMBL/GenBank/DDBJ whole genome shotgun (WGS) entry which is preliminary data.</text>
</comment>
<feature type="region of interest" description="Disordered" evidence="23">
    <location>
        <begin position="89"/>
        <end position="126"/>
    </location>
</feature>
<dbReference type="FunFam" id="3.60.10.10:FF:000037">
    <property type="entry name" value="Glucose-repressible alcohol dehydrogenase transcriptional effector"/>
    <property type="match status" value="1"/>
</dbReference>
<dbReference type="OrthoDB" id="428734at2759"/>
<comment type="similarity">
    <text evidence="5">Belongs to the CCR4/nocturin family.</text>
</comment>
<dbReference type="GO" id="GO:0046872">
    <property type="term" value="F:metal ion binding"/>
    <property type="evidence" value="ECO:0007669"/>
    <property type="project" value="UniProtKB-KW"/>
</dbReference>
<evidence type="ECO:0000256" key="22">
    <source>
        <dbReference type="ARBA" id="ARBA00033317"/>
    </source>
</evidence>
<keyword evidence="13" id="KW-0269">Exonuclease</keyword>
<keyword evidence="16" id="KW-0805">Transcription regulation</keyword>
<dbReference type="Pfam" id="PF03372">
    <property type="entry name" value="Exo_endo_phos"/>
    <property type="match status" value="1"/>
</dbReference>
<dbReference type="PANTHER" id="PTHR12121">
    <property type="entry name" value="CARBON CATABOLITE REPRESSOR PROTEIN 4"/>
    <property type="match status" value="1"/>
</dbReference>
<dbReference type="SMART" id="SM00369">
    <property type="entry name" value="LRR_TYP"/>
    <property type="match status" value="4"/>
</dbReference>
<evidence type="ECO:0000256" key="10">
    <source>
        <dbReference type="ARBA" id="ARBA00022723"/>
    </source>
</evidence>
<accession>A0A9P6FXM6</accession>